<dbReference type="InterPro" id="IPR005946">
    <property type="entry name" value="Rib-P_diPkinase"/>
</dbReference>
<comment type="subcellular location">
    <subcellularLocation>
        <location evidence="1">Cytoplasm</location>
    </subcellularLocation>
</comment>
<keyword evidence="9" id="KW-0067">ATP-binding</keyword>
<dbReference type="InterPro" id="IPR000842">
    <property type="entry name" value="PRib_PP_synth_CS"/>
</dbReference>
<evidence type="ECO:0000259" key="13">
    <source>
        <dbReference type="Pfam" id="PF13793"/>
    </source>
</evidence>
<evidence type="ECO:0000256" key="7">
    <source>
        <dbReference type="ARBA" id="ARBA00022741"/>
    </source>
</evidence>
<comment type="catalytic activity">
    <reaction evidence="11">
        <text>D-ribose 5-phosphate + ATP = 5-phospho-alpha-D-ribose 1-diphosphate + AMP + H(+)</text>
        <dbReference type="Rhea" id="RHEA:15609"/>
        <dbReference type="ChEBI" id="CHEBI:15378"/>
        <dbReference type="ChEBI" id="CHEBI:30616"/>
        <dbReference type="ChEBI" id="CHEBI:58017"/>
        <dbReference type="ChEBI" id="CHEBI:78346"/>
        <dbReference type="ChEBI" id="CHEBI:456215"/>
        <dbReference type="EC" id="2.7.6.1"/>
    </reaction>
</comment>
<keyword evidence="6" id="KW-0545">Nucleotide biosynthesis</keyword>
<evidence type="ECO:0000256" key="10">
    <source>
        <dbReference type="ARBA" id="ARBA00022842"/>
    </source>
</evidence>
<keyword evidence="15" id="KW-1185">Reference proteome</keyword>
<dbReference type="FunFam" id="3.40.50.2020:FF:000014">
    <property type="entry name" value="Ribose-phosphate pyrophosphokinase 1"/>
    <property type="match status" value="1"/>
</dbReference>
<dbReference type="FunFam" id="3.40.50.2020:FF:000005">
    <property type="entry name" value="Ribose-phosphate pyrophosphokinase 1"/>
    <property type="match status" value="1"/>
</dbReference>
<evidence type="ECO:0000256" key="8">
    <source>
        <dbReference type="ARBA" id="ARBA00022777"/>
    </source>
</evidence>
<dbReference type="OrthoDB" id="413572at2759"/>
<evidence type="ECO:0000313" key="15">
    <source>
        <dbReference type="Proteomes" id="UP000320333"/>
    </source>
</evidence>
<organism evidence="14 15">
    <name type="scientific">Chytriomyces confervae</name>
    <dbReference type="NCBI Taxonomy" id="246404"/>
    <lineage>
        <taxon>Eukaryota</taxon>
        <taxon>Fungi</taxon>
        <taxon>Fungi incertae sedis</taxon>
        <taxon>Chytridiomycota</taxon>
        <taxon>Chytridiomycota incertae sedis</taxon>
        <taxon>Chytridiomycetes</taxon>
        <taxon>Chytridiales</taxon>
        <taxon>Chytriomycetaceae</taxon>
        <taxon>Chytriomyces</taxon>
    </lineage>
</organism>
<dbReference type="Pfam" id="PF14572">
    <property type="entry name" value="Pribosyl_synth"/>
    <property type="match status" value="1"/>
</dbReference>
<feature type="compositionally biased region" description="Low complexity" evidence="12">
    <location>
        <begin position="180"/>
        <end position="198"/>
    </location>
</feature>
<dbReference type="PANTHER" id="PTHR10210">
    <property type="entry name" value="RIBOSE-PHOSPHATE DIPHOSPHOKINASE FAMILY MEMBER"/>
    <property type="match status" value="1"/>
</dbReference>
<dbReference type="GO" id="GO:0006015">
    <property type="term" value="P:5-phosphoribose 1-diphosphate biosynthetic process"/>
    <property type="evidence" value="ECO:0007669"/>
    <property type="project" value="TreeGrafter"/>
</dbReference>
<sequence length="516" mass="55537">MRNITILGGSSHPGLTAAICKRLGVSEGRVTLKKFANQETNIEIGESVRGAEVYIVQSGCGNVNDNFMELLIMIAACRTASAVKITAVIPSFPYARQPGAADRKSGTTLSRLAPNDIDKYKDMYGGRLPMTPEPETLPSQDSQPVPVPLKLALKQASARASENVGIGISNLERDAHSKGSSQSLQLDSIASSSESAIDGPTSALSPHKQRTISSRTESIPQLDGSTNNAPLTRISTISISQSNIVVTPLSVPKEKQLSSAMIFPTATANSAAAAPEATGYKHWTARSGTLIANLLVTAGADHIITMDLHDPQFQGFFDIPVDNLYSQPLILKYIREKIPKFSNAVIVSPDAGGAKRATQIADKLSMDFALIHKDRKRKVTMSRSMSSVALNKDPSTPNPAFVSEMLIVGHVKNRVCILIDDIADTSITITQAAKILQQNGATKIYAIITHAIMSGDAIDRINDSPIDEIIVSNTIPQDPHMARCKKIKVFDVADMFAEAIRRIHNGESISFLFDNL</sequence>
<dbReference type="InterPro" id="IPR029099">
    <property type="entry name" value="Pribosyltran_N"/>
</dbReference>
<reference evidence="14 15" key="1">
    <citation type="journal article" date="2019" name="Sci. Rep.">
        <title>Comparative genomics of chytrid fungi reveal insights into the obligate biotrophic and pathogenic lifestyle of Synchytrium endobioticum.</title>
        <authorList>
            <person name="van de Vossenberg B.T.L.H."/>
            <person name="Warris S."/>
            <person name="Nguyen H.D.T."/>
            <person name="van Gent-Pelzer M.P.E."/>
            <person name="Joly D.L."/>
            <person name="van de Geest H.C."/>
            <person name="Bonants P.J.M."/>
            <person name="Smith D.S."/>
            <person name="Levesque C.A."/>
            <person name="van der Lee T.A.J."/>
        </authorList>
    </citation>
    <scope>NUCLEOTIDE SEQUENCE [LARGE SCALE GENOMIC DNA]</scope>
    <source>
        <strain evidence="14 15">CBS 675.73</strain>
    </source>
</reference>
<evidence type="ECO:0000313" key="14">
    <source>
        <dbReference type="EMBL" id="TPX77411.1"/>
    </source>
</evidence>
<evidence type="ECO:0000256" key="9">
    <source>
        <dbReference type="ARBA" id="ARBA00022840"/>
    </source>
</evidence>
<dbReference type="CDD" id="cd06223">
    <property type="entry name" value="PRTases_typeI"/>
    <property type="match status" value="1"/>
</dbReference>
<comment type="caution">
    <text evidence="14">The sequence shown here is derived from an EMBL/GenBank/DDBJ whole genome shotgun (WGS) entry which is preliminary data.</text>
</comment>
<evidence type="ECO:0000256" key="5">
    <source>
        <dbReference type="ARBA" id="ARBA00022723"/>
    </source>
</evidence>
<dbReference type="PROSITE" id="PS00114">
    <property type="entry name" value="PRPP_SYNTHASE"/>
    <property type="match status" value="1"/>
</dbReference>
<dbReference type="PANTHER" id="PTHR10210:SF36">
    <property type="entry name" value="RIBOSE-PHOSPHATE PYROPHOSPHOKINASE 5"/>
    <property type="match status" value="1"/>
</dbReference>
<dbReference type="GO" id="GO:0004749">
    <property type="term" value="F:ribose phosphate diphosphokinase activity"/>
    <property type="evidence" value="ECO:0007669"/>
    <property type="project" value="UniProtKB-EC"/>
</dbReference>
<dbReference type="Pfam" id="PF13793">
    <property type="entry name" value="Pribosyltran_N"/>
    <property type="match status" value="1"/>
</dbReference>
<dbReference type="GO" id="GO:0005737">
    <property type="term" value="C:cytoplasm"/>
    <property type="evidence" value="ECO:0007669"/>
    <property type="project" value="UniProtKB-SubCell"/>
</dbReference>
<dbReference type="GO" id="GO:0000287">
    <property type="term" value="F:magnesium ion binding"/>
    <property type="evidence" value="ECO:0007669"/>
    <property type="project" value="InterPro"/>
</dbReference>
<gene>
    <name evidence="14" type="ORF">CcCBS67573_g01292</name>
</gene>
<dbReference type="SUPFAM" id="SSF53271">
    <property type="entry name" value="PRTase-like"/>
    <property type="match status" value="3"/>
</dbReference>
<dbReference type="InterPro" id="IPR000836">
    <property type="entry name" value="PRTase_dom"/>
</dbReference>
<evidence type="ECO:0000256" key="6">
    <source>
        <dbReference type="ARBA" id="ARBA00022727"/>
    </source>
</evidence>
<proteinExistence type="inferred from homology"/>
<dbReference type="Proteomes" id="UP000320333">
    <property type="component" value="Unassembled WGS sequence"/>
</dbReference>
<dbReference type="GO" id="GO:0002189">
    <property type="term" value="C:ribose phosphate diphosphokinase complex"/>
    <property type="evidence" value="ECO:0007669"/>
    <property type="project" value="TreeGrafter"/>
</dbReference>
<evidence type="ECO:0000256" key="11">
    <source>
        <dbReference type="ARBA" id="ARBA00049535"/>
    </source>
</evidence>
<dbReference type="EMBL" id="QEAP01000021">
    <property type="protein sequence ID" value="TPX77411.1"/>
    <property type="molecule type" value="Genomic_DNA"/>
</dbReference>
<feature type="region of interest" description="Disordered" evidence="12">
    <location>
        <begin position="174"/>
        <end position="227"/>
    </location>
</feature>
<dbReference type="EC" id="2.7.6.1" evidence="3"/>
<keyword evidence="7" id="KW-0547">Nucleotide-binding</keyword>
<evidence type="ECO:0000256" key="2">
    <source>
        <dbReference type="ARBA" id="ARBA00006478"/>
    </source>
</evidence>
<protein>
    <recommendedName>
        <fullName evidence="3">ribose-phosphate diphosphokinase</fullName>
        <ecNumber evidence="3">2.7.6.1</ecNumber>
    </recommendedName>
</protein>
<dbReference type="SMART" id="SM01400">
    <property type="entry name" value="Pribosyltran_N"/>
    <property type="match status" value="1"/>
</dbReference>
<dbReference type="NCBIfam" id="TIGR01251">
    <property type="entry name" value="ribP_PPkin"/>
    <property type="match status" value="1"/>
</dbReference>
<evidence type="ECO:0000256" key="1">
    <source>
        <dbReference type="ARBA" id="ARBA00004496"/>
    </source>
</evidence>
<dbReference type="AlphaFoldDB" id="A0A507FLV6"/>
<dbReference type="InterPro" id="IPR029057">
    <property type="entry name" value="PRTase-like"/>
</dbReference>
<dbReference type="STRING" id="246404.A0A507FLV6"/>
<feature type="compositionally biased region" description="Polar residues" evidence="12">
    <location>
        <begin position="211"/>
        <end position="227"/>
    </location>
</feature>
<keyword evidence="8 14" id="KW-0418">Kinase</keyword>
<feature type="domain" description="Ribose-phosphate pyrophosphokinase N-terminal" evidence="13">
    <location>
        <begin position="5"/>
        <end position="100"/>
    </location>
</feature>
<dbReference type="Gene3D" id="3.40.50.2020">
    <property type="match status" value="3"/>
</dbReference>
<accession>A0A507FLV6</accession>
<dbReference type="GO" id="GO:0005524">
    <property type="term" value="F:ATP binding"/>
    <property type="evidence" value="ECO:0007669"/>
    <property type="project" value="UniProtKB-KW"/>
</dbReference>
<dbReference type="GO" id="GO:0016301">
    <property type="term" value="F:kinase activity"/>
    <property type="evidence" value="ECO:0007669"/>
    <property type="project" value="UniProtKB-KW"/>
</dbReference>
<comment type="similarity">
    <text evidence="2">Belongs to the ribose-phosphate pyrophosphokinase family.</text>
</comment>
<dbReference type="FunFam" id="3.40.50.2020:FF:000063">
    <property type="entry name" value="Phosphoribosylpyrophosphate synthetase"/>
    <property type="match status" value="1"/>
</dbReference>
<evidence type="ECO:0000256" key="3">
    <source>
        <dbReference type="ARBA" id="ARBA00013247"/>
    </source>
</evidence>
<name>A0A507FLV6_9FUNG</name>
<keyword evidence="4" id="KW-0808">Transferase</keyword>
<evidence type="ECO:0000256" key="4">
    <source>
        <dbReference type="ARBA" id="ARBA00022679"/>
    </source>
</evidence>
<keyword evidence="10" id="KW-0460">Magnesium</keyword>
<dbReference type="GO" id="GO:0006164">
    <property type="term" value="P:purine nucleotide biosynthetic process"/>
    <property type="evidence" value="ECO:0007669"/>
    <property type="project" value="TreeGrafter"/>
</dbReference>
<evidence type="ECO:0000256" key="12">
    <source>
        <dbReference type="SAM" id="MobiDB-lite"/>
    </source>
</evidence>
<keyword evidence="5" id="KW-0479">Metal-binding</keyword>
<dbReference type="GO" id="GO:0009156">
    <property type="term" value="P:ribonucleoside monophosphate biosynthetic process"/>
    <property type="evidence" value="ECO:0007669"/>
    <property type="project" value="InterPro"/>
</dbReference>